<name>A0A381XM34_9ZZZZ</name>
<feature type="non-terminal residue" evidence="1">
    <location>
        <position position="66"/>
    </location>
</feature>
<dbReference type="Gene3D" id="3.40.630.30">
    <property type="match status" value="1"/>
</dbReference>
<reference evidence="1" key="1">
    <citation type="submission" date="2018-05" db="EMBL/GenBank/DDBJ databases">
        <authorList>
            <person name="Lanie J.A."/>
            <person name="Ng W.-L."/>
            <person name="Kazmierczak K.M."/>
            <person name="Andrzejewski T.M."/>
            <person name="Davidsen T.M."/>
            <person name="Wayne K.J."/>
            <person name="Tettelin H."/>
            <person name="Glass J.I."/>
            <person name="Rusch D."/>
            <person name="Podicherti R."/>
            <person name="Tsui H.-C.T."/>
            <person name="Winkler M.E."/>
        </authorList>
    </citation>
    <scope>NUCLEOTIDE SEQUENCE</scope>
</reference>
<accession>A0A381XM34</accession>
<proteinExistence type="predicted"/>
<dbReference type="EMBL" id="UINC01015580">
    <property type="protein sequence ID" value="SVA65511.1"/>
    <property type="molecule type" value="Genomic_DNA"/>
</dbReference>
<sequence>MSAWSVRASAGDDGAVSACPNLSGRRVALRPLTADDFGSWKAVRRHNVEWLEPWEPRRSPDGTDPV</sequence>
<protein>
    <recommendedName>
        <fullName evidence="2">N-acetyltransferase domain-containing protein</fullName>
    </recommendedName>
</protein>
<evidence type="ECO:0008006" key="2">
    <source>
        <dbReference type="Google" id="ProtNLM"/>
    </source>
</evidence>
<organism evidence="1">
    <name type="scientific">marine metagenome</name>
    <dbReference type="NCBI Taxonomy" id="408172"/>
    <lineage>
        <taxon>unclassified sequences</taxon>
        <taxon>metagenomes</taxon>
        <taxon>ecological metagenomes</taxon>
    </lineage>
</organism>
<dbReference type="AlphaFoldDB" id="A0A381XM34"/>
<evidence type="ECO:0000313" key="1">
    <source>
        <dbReference type="EMBL" id="SVA65511.1"/>
    </source>
</evidence>
<gene>
    <name evidence="1" type="ORF">METZ01_LOCUS118365</name>
</gene>